<dbReference type="SUPFAM" id="SSF53474">
    <property type="entry name" value="alpha/beta-Hydrolases"/>
    <property type="match status" value="1"/>
</dbReference>
<accession>A0A9D1Q8V2</accession>
<feature type="region of interest" description="Disordered" evidence="1">
    <location>
        <begin position="1"/>
        <end position="21"/>
    </location>
</feature>
<reference evidence="2" key="1">
    <citation type="journal article" date="2021" name="PeerJ">
        <title>Extensive microbial diversity within the chicken gut microbiome revealed by metagenomics and culture.</title>
        <authorList>
            <person name="Gilroy R."/>
            <person name="Ravi A."/>
            <person name="Getino M."/>
            <person name="Pursley I."/>
            <person name="Horton D.L."/>
            <person name="Alikhan N.F."/>
            <person name="Baker D."/>
            <person name="Gharbi K."/>
            <person name="Hall N."/>
            <person name="Watson M."/>
            <person name="Adriaenssens E.M."/>
            <person name="Foster-Nyarko E."/>
            <person name="Jarju S."/>
            <person name="Secka A."/>
            <person name="Antonio M."/>
            <person name="Oren A."/>
            <person name="Chaudhuri R.R."/>
            <person name="La Ragione R."/>
            <person name="Hildebrand F."/>
            <person name="Pallen M.J."/>
        </authorList>
    </citation>
    <scope>NUCLEOTIDE SEQUENCE</scope>
    <source>
        <strain evidence="2">CHK160-9182</strain>
    </source>
</reference>
<name>A0A9D1Q8V2_9GAMM</name>
<dbReference type="AlphaFoldDB" id="A0A9D1Q8V2"/>
<evidence type="ECO:0000256" key="1">
    <source>
        <dbReference type="SAM" id="MobiDB-lite"/>
    </source>
</evidence>
<dbReference type="InterPro" id="IPR029058">
    <property type="entry name" value="AB_hydrolase_fold"/>
</dbReference>
<evidence type="ECO:0000313" key="2">
    <source>
        <dbReference type="EMBL" id="HIW07571.1"/>
    </source>
</evidence>
<dbReference type="GO" id="GO:0004806">
    <property type="term" value="F:triacylglycerol lipase activity"/>
    <property type="evidence" value="ECO:0007669"/>
    <property type="project" value="InterPro"/>
</dbReference>
<dbReference type="PANTHER" id="PTHR34853">
    <property type="match status" value="1"/>
</dbReference>
<dbReference type="InterPro" id="IPR005152">
    <property type="entry name" value="Lipase_secreted"/>
</dbReference>
<dbReference type="GO" id="GO:0016042">
    <property type="term" value="P:lipid catabolic process"/>
    <property type="evidence" value="ECO:0007669"/>
    <property type="project" value="InterPro"/>
</dbReference>
<comment type="caution">
    <text evidence="2">The sequence shown here is derived from an EMBL/GenBank/DDBJ whole genome shotgun (WGS) entry which is preliminary data.</text>
</comment>
<evidence type="ECO:0000313" key="3">
    <source>
        <dbReference type="Proteomes" id="UP000823934"/>
    </source>
</evidence>
<sequence>MTHSMVTFAQTSTTTEEISKVSEQPYRLDQLPMSKHINVLTYQMPYLSGRMQDATALIFYPKTEKPQDGWRIVVWTHGTVGVGDRCAPSKNRLNDNFKLAAEALLAQGYVIIAPDYEGLGTPGIHPYLHLESEARAAIYAVNSIKDHAPEEFQGDWMVVGQSQGGQASLGTAEYANHDPHFKGAVAGAPASNLRMIIQDVAPKAFNDLDALDRKNHIPLEERNSIHSFATVLAYGAFVGVGIKAEKPNFDYLDLFYPEAQPIAKLAEGSNGEDGLCLRDLREHFKADII</sequence>
<feature type="compositionally biased region" description="Polar residues" evidence="1">
    <location>
        <begin position="1"/>
        <end position="16"/>
    </location>
</feature>
<organism evidence="2 3">
    <name type="scientific">Candidatus Ignatzschineria merdigallinarum</name>
    <dbReference type="NCBI Taxonomy" id="2838621"/>
    <lineage>
        <taxon>Bacteria</taxon>
        <taxon>Pseudomonadati</taxon>
        <taxon>Pseudomonadota</taxon>
        <taxon>Gammaproteobacteria</taxon>
        <taxon>Cardiobacteriales</taxon>
        <taxon>Ignatzschineriaceae</taxon>
        <taxon>Ignatzschineria</taxon>
    </lineage>
</organism>
<dbReference type="Gene3D" id="3.40.50.1820">
    <property type="entry name" value="alpha/beta hydrolase"/>
    <property type="match status" value="1"/>
</dbReference>
<feature type="non-terminal residue" evidence="2">
    <location>
        <position position="289"/>
    </location>
</feature>
<reference evidence="2" key="2">
    <citation type="submission" date="2021-04" db="EMBL/GenBank/DDBJ databases">
        <authorList>
            <person name="Gilroy R."/>
        </authorList>
    </citation>
    <scope>NUCLEOTIDE SEQUENCE</scope>
    <source>
        <strain evidence="2">CHK160-9182</strain>
    </source>
</reference>
<protein>
    <submittedName>
        <fullName evidence="2">Lipase family protein</fullName>
    </submittedName>
</protein>
<dbReference type="Pfam" id="PF03583">
    <property type="entry name" value="LIP"/>
    <property type="match status" value="1"/>
</dbReference>
<proteinExistence type="predicted"/>
<dbReference type="EMBL" id="DXHP01000208">
    <property type="protein sequence ID" value="HIW07571.1"/>
    <property type="molecule type" value="Genomic_DNA"/>
</dbReference>
<gene>
    <name evidence="2" type="ORF">H9889_09655</name>
</gene>
<dbReference type="PANTHER" id="PTHR34853:SF1">
    <property type="entry name" value="LIPASE 5"/>
    <property type="match status" value="1"/>
</dbReference>
<dbReference type="Proteomes" id="UP000823934">
    <property type="component" value="Unassembled WGS sequence"/>
</dbReference>